<comment type="caution">
    <text evidence="2">The sequence shown here is derived from an EMBL/GenBank/DDBJ whole genome shotgun (WGS) entry which is preliminary data.</text>
</comment>
<dbReference type="AlphaFoldDB" id="A0A1B7P5I9"/>
<dbReference type="Proteomes" id="UP000091918">
    <property type="component" value="Unassembled WGS sequence"/>
</dbReference>
<feature type="compositionally biased region" description="Low complexity" evidence="1">
    <location>
        <begin position="132"/>
        <end position="147"/>
    </location>
</feature>
<protein>
    <submittedName>
        <fullName evidence="2">Uncharacterized protein</fullName>
    </submittedName>
</protein>
<accession>A0A1B7P5I9</accession>
<feature type="compositionally biased region" description="Polar residues" evidence="1">
    <location>
        <begin position="115"/>
        <end position="124"/>
    </location>
</feature>
<gene>
    <name evidence="2" type="ORF">ACJ72_01324</name>
</gene>
<reference evidence="2 3" key="1">
    <citation type="submission" date="2015-07" db="EMBL/GenBank/DDBJ databases">
        <title>Emmonsia species relationships and genome sequence.</title>
        <authorList>
            <person name="Cuomo C.A."/>
            <person name="Schwartz I.S."/>
            <person name="Kenyon C."/>
            <person name="de Hoog G.S."/>
            <person name="Govender N.P."/>
            <person name="Botha A."/>
            <person name="Moreno L."/>
            <person name="de Vries M."/>
            <person name="Munoz J.F."/>
            <person name="Stielow J.B."/>
        </authorList>
    </citation>
    <scope>NUCLEOTIDE SEQUENCE [LARGE SCALE GENOMIC DNA]</scope>
    <source>
        <strain evidence="2 3">CBS 136260</strain>
    </source>
</reference>
<sequence length="238" mass="26977">MRAIPVRLPGKAYDTPLFENYTPDLLSKIIKITSQDYQQRLLEEIYRVLDLTQRKTIDQYSRQLKDLEKRFCQTLKDHFRESCAVLISTQRKVVYLDLNESILFTLSLSRTTVTDSLSSKSSEPPETGTKMNNSILTSSNSSQNSINGSSNELKIECLAESDHSQGISGHLNLSITRCRLTYKAGRLVEEARDIQENSSSSPVIDADYLKSILILHEKKKIHVAASDTMLEISWTSEI</sequence>
<organism evidence="2 3">
    <name type="scientific">Emergomyces africanus</name>
    <dbReference type="NCBI Taxonomy" id="1955775"/>
    <lineage>
        <taxon>Eukaryota</taxon>
        <taxon>Fungi</taxon>
        <taxon>Dikarya</taxon>
        <taxon>Ascomycota</taxon>
        <taxon>Pezizomycotina</taxon>
        <taxon>Eurotiomycetes</taxon>
        <taxon>Eurotiomycetidae</taxon>
        <taxon>Onygenales</taxon>
        <taxon>Ajellomycetaceae</taxon>
        <taxon>Emergomyces</taxon>
    </lineage>
</organism>
<evidence type="ECO:0000313" key="3">
    <source>
        <dbReference type="Proteomes" id="UP000091918"/>
    </source>
</evidence>
<name>A0A1B7P5I9_9EURO</name>
<keyword evidence="3" id="KW-1185">Reference proteome</keyword>
<evidence type="ECO:0000256" key="1">
    <source>
        <dbReference type="SAM" id="MobiDB-lite"/>
    </source>
</evidence>
<feature type="region of interest" description="Disordered" evidence="1">
    <location>
        <begin position="115"/>
        <end position="147"/>
    </location>
</feature>
<proteinExistence type="predicted"/>
<dbReference type="OrthoDB" id="4851849at2759"/>
<dbReference type="EMBL" id="LGUA01000087">
    <property type="protein sequence ID" value="OAX84302.1"/>
    <property type="molecule type" value="Genomic_DNA"/>
</dbReference>
<evidence type="ECO:0000313" key="2">
    <source>
        <dbReference type="EMBL" id="OAX84302.1"/>
    </source>
</evidence>